<dbReference type="Gene3D" id="3.40.720.10">
    <property type="entry name" value="Alkaline Phosphatase, subunit A"/>
    <property type="match status" value="1"/>
</dbReference>
<dbReference type="Pfam" id="PF00884">
    <property type="entry name" value="Sulfatase"/>
    <property type="match status" value="1"/>
</dbReference>
<feature type="compositionally biased region" description="Basic and acidic residues" evidence="7">
    <location>
        <begin position="464"/>
        <end position="478"/>
    </location>
</feature>
<comment type="cofactor">
    <cofactor evidence="1">
        <name>Ca(2+)</name>
        <dbReference type="ChEBI" id="CHEBI:29108"/>
    </cofactor>
</comment>
<evidence type="ECO:0000256" key="4">
    <source>
        <dbReference type="ARBA" id="ARBA00022729"/>
    </source>
</evidence>
<dbReference type="InterPro" id="IPR024607">
    <property type="entry name" value="Sulfatase_CS"/>
</dbReference>
<dbReference type="PROSITE" id="PS00523">
    <property type="entry name" value="SULFATASE_1"/>
    <property type="match status" value="1"/>
</dbReference>
<dbReference type="GO" id="GO:0004065">
    <property type="term" value="F:arylsulfatase activity"/>
    <property type="evidence" value="ECO:0007669"/>
    <property type="project" value="TreeGrafter"/>
</dbReference>
<dbReference type="InterPro" id="IPR000917">
    <property type="entry name" value="Sulfatase_N"/>
</dbReference>
<comment type="similarity">
    <text evidence="2">Belongs to the sulfatase family.</text>
</comment>
<evidence type="ECO:0000259" key="8">
    <source>
        <dbReference type="Pfam" id="PF00884"/>
    </source>
</evidence>
<keyword evidence="4" id="KW-0732">Signal</keyword>
<dbReference type="InterPro" id="IPR017850">
    <property type="entry name" value="Alkaline_phosphatase_core_sf"/>
</dbReference>
<dbReference type="GO" id="GO:0016740">
    <property type="term" value="F:transferase activity"/>
    <property type="evidence" value="ECO:0007669"/>
    <property type="project" value="UniProtKB-KW"/>
</dbReference>
<organism evidence="9 10">
    <name type="scientific">Tichowtungia aerotolerans</name>
    <dbReference type="NCBI Taxonomy" id="2697043"/>
    <lineage>
        <taxon>Bacteria</taxon>
        <taxon>Pseudomonadati</taxon>
        <taxon>Kiritimatiellota</taxon>
        <taxon>Tichowtungiia</taxon>
        <taxon>Tichowtungiales</taxon>
        <taxon>Tichowtungiaceae</taxon>
        <taxon>Tichowtungia</taxon>
    </lineage>
</organism>
<dbReference type="PROSITE" id="PS51257">
    <property type="entry name" value="PROKAR_LIPOPROTEIN"/>
    <property type="match status" value="1"/>
</dbReference>
<feature type="domain" description="Sulfatase N-terminal" evidence="8">
    <location>
        <begin position="28"/>
        <end position="338"/>
    </location>
</feature>
<dbReference type="KEGG" id="taer:GT409_15480"/>
<dbReference type="RefSeq" id="WP_160629953.1">
    <property type="nucleotide sequence ID" value="NZ_CP047593.1"/>
</dbReference>
<protein>
    <submittedName>
        <fullName evidence="9">Sulfatase-like hydrolase/transferase</fullName>
    </submittedName>
</protein>
<keyword evidence="9" id="KW-0808">Transferase</keyword>
<evidence type="ECO:0000256" key="6">
    <source>
        <dbReference type="ARBA" id="ARBA00022837"/>
    </source>
</evidence>
<dbReference type="SUPFAM" id="SSF53649">
    <property type="entry name" value="Alkaline phosphatase-like"/>
    <property type="match status" value="1"/>
</dbReference>
<evidence type="ECO:0000256" key="5">
    <source>
        <dbReference type="ARBA" id="ARBA00022801"/>
    </source>
</evidence>
<dbReference type="EMBL" id="CP047593">
    <property type="protein sequence ID" value="QHI70781.1"/>
    <property type="molecule type" value="Genomic_DNA"/>
</dbReference>
<keyword evidence="6" id="KW-0106">Calcium</keyword>
<accession>A0A6P1MAC2</accession>
<dbReference type="InterPro" id="IPR050738">
    <property type="entry name" value="Sulfatase"/>
</dbReference>
<evidence type="ECO:0000256" key="1">
    <source>
        <dbReference type="ARBA" id="ARBA00001913"/>
    </source>
</evidence>
<dbReference type="PANTHER" id="PTHR42693:SF42">
    <property type="entry name" value="ARYLSULFATASE G"/>
    <property type="match status" value="1"/>
</dbReference>
<evidence type="ECO:0000256" key="2">
    <source>
        <dbReference type="ARBA" id="ARBA00008779"/>
    </source>
</evidence>
<evidence type="ECO:0000313" key="10">
    <source>
        <dbReference type="Proteomes" id="UP000464954"/>
    </source>
</evidence>
<reference evidence="9 10" key="1">
    <citation type="submission" date="2020-01" db="EMBL/GenBank/DDBJ databases">
        <title>Ponticoccus aerotolerans gen. nov., sp. nov., an anaerobic bacterium and proposal of Ponticoccusceae fam. nov., Ponticoccusles ord. nov. and Ponticoccuse classis nov. in the phylum Kiritimatiellaeota.</title>
        <authorList>
            <person name="Zhou L.Y."/>
            <person name="Du Z.J."/>
        </authorList>
    </citation>
    <scope>NUCLEOTIDE SEQUENCE [LARGE SCALE GENOMIC DNA]</scope>
    <source>
        <strain evidence="9 10">S-5007</strain>
    </source>
</reference>
<keyword evidence="5 9" id="KW-0378">Hydrolase</keyword>
<evidence type="ECO:0000256" key="3">
    <source>
        <dbReference type="ARBA" id="ARBA00022723"/>
    </source>
</evidence>
<evidence type="ECO:0000256" key="7">
    <source>
        <dbReference type="SAM" id="MobiDB-lite"/>
    </source>
</evidence>
<evidence type="ECO:0000313" key="9">
    <source>
        <dbReference type="EMBL" id="QHI70781.1"/>
    </source>
</evidence>
<dbReference type="CDD" id="cd16144">
    <property type="entry name" value="ARS_like"/>
    <property type="match status" value="1"/>
</dbReference>
<sequence>MKQRNVFTAVFGLLAGCAQLSDGGPAVRNIVFILVDDLGIRDLGCYGSDYYETPNCDRLAAEGMRFTEAYAAHAVCSPTRASILTGRYPARLHLTAYIPGQECPNAKLKAPQDWIKYLRLTETTYAEALRDAGFSTCHIGKWHVSPVFGPENHGFETVTPWMKDHSKAGDDPWFVHKYTEAAERFIEKNKDRPFLLTLSHGTVHVPLYENEDLIDKYRKKTSGSSGQNNPVYAAMVERMDWSVGRVLSKLKELNLDENTAVVFFSDNGGLMNVYDKDQKKTITATCNLPHRGGKSQMYEGGIRVPLIVRWPGVTSVGSECDVPVISTDLYPTFLQMVGLPLLPKQHLDGLCLEPLLSGSGTLKRNALYWHYPHYQTLPPHGAIRCNNWKLVEHYEDGKVELFNLKDDPEEAENLASAMPERAQQLQAWLHEHLAAIGAQMPTSNPEYNPDVFWRKGSFNAPFDSWERKQDDDPRRCVEDESVNYGALRNN</sequence>
<proteinExistence type="inferred from homology"/>
<dbReference type="Proteomes" id="UP000464954">
    <property type="component" value="Chromosome"/>
</dbReference>
<name>A0A6P1MAC2_9BACT</name>
<dbReference type="AlphaFoldDB" id="A0A6P1MAC2"/>
<dbReference type="Gene3D" id="3.30.1120.10">
    <property type="match status" value="1"/>
</dbReference>
<dbReference type="GO" id="GO:0046872">
    <property type="term" value="F:metal ion binding"/>
    <property type="evidence" value="ECO:0007669"/>
    <property type="project" value="UniProtKB-KW"/>
</dbReference>
<feature type="region of interest" description="Disordered" evidence="7">
    <location>
        <begin position="463"/>
        <end position="490"/>
    </location>
</feature>
<keyword evidence="3" id="KW-0479">Metal-binding</keyword>
<gene>
    <name evidence="9" type="ORF">GT409_15480</name>
</gene>
<dbReference type="PANTHER" id="PTHR42693">
    <property type="entry name" value="ARYLSULFATASE FAMILY MEMBER"/>
    <property type="match status" value="1"/>
</dbReference>
<keyword evidence="10" id="KW-1185">Reference proteome</keyword>